<feature type="transmembrane region" description="Helical" evidence="6">
    <location>
        <begin position="339"/>
        <end position="360"/>
    </location>
</feature>
<keyword evidence="4 6" id="KW-1133">Transmembrane helix</keyword>
<dbReference type="InterPro" id="IPR001182">
    <property type="entry name" value="FtsW/RodA"/>
</dbReference>
<dbReference type="EMBL" id="PVLF01000004">
    <property type="protein sequence ID" value="PRH82854.1"/>
    <property type="molecule type" value="Genomic_DNA"/>
</dbReference>
<dbReference type="PANTHER" id="PTHR30474">
    <property type="entry name" value="CELL CYCLE PROTEIN"/>
    <property type="match status" value="1"/>
</dbReference>
<comment type="subcellular location">
    <subcellularLocation>
        <location evidence="6">Cell inner membrane</location>
        <topology evidence="6">Multi-pass membrane protein</topology>
    </subcellularLocation>
    <subcellularLocation>
        <location evidence="1">Membrane</location>
        <topology evidence="1">Multi-pass membrane protein</topology>
    </subcellularLocation>
</comment>
<evidence type="ECO:0000256" key="5">
    <source>
        <dbReference type="ARBA" id="ARBA00023136"/>
    </source>
</evidence>
<evidence type="ECO:0000313" key="7">
    <source>
        <dbReference type="EMBL" id="PRH82854.1"/>
    </source>
</evidence>
<feature type="transmembrane region" description="Helical" evidence="6">
    <location>
        <begin position="21"/>
        <end position="41"/>
    </location>
</feature>
<dbReference type="UniPathway" id="UPA00219"/>
<dbReference type="RefSeq" id="WP_106989762.1">
    <property type="nucleotide sequence ID" value="NZ_KZ679086.1"/>
</dbReference>
<keyword evidence="6" id="KW-0573">Peptidoglycan synthesis</keyword>
<organism evidence="7 8">
    <name type="scientific">Arenimonas caeni</name>
    <dbReference type="NCBI Taxonomy" id="2058085"/>
    <lineage>
        <taxon>Bacteria</taxon>
        <taxon>Pseudomonadati</taxon>
        <taxon>Pseudomonadota</taxon>
        <taxon>Gammaproteobacteria</taxon>
        <taxon>Lysobacterales</taxon>
        <taxon>Lysobacteraceae</taxon>
        <taxon>Arenimonas</taxon>
    </lineage>
</organism>
<dbReference type="AlphaFoldDB" id="A0A2P6MA20"/>
<reference evidence="7 8" key="1">
    <citation type="submission" date="2018-03" db="EMBL/GenBank/DDBJ databases">
        <title>Arenimonas caeni sp. nov., isolated from activated sludge.</title>
        <authorList>
            <person name="Liu H."/>
        </authorList>
    </citation>
    <scope>NUCLEOTIDE SEQUENCE [LARGE SCALE GENOMIC DNA]</scope>
    <source>
        <strain evidence="8">z29</strain>
    </source>
</reference>
<dbReference type="Proteomes" id="UP000241736">
    <property type="component" value="Unassembled WGS sequence"/>
</dbReference>
<dbReference type="OrthoDB" id="9768187at2"/>
<dbReference type="GO" id="GO:0071555">
    <property type="term" value="P:cell wall organization"/>
    <property type="evidence" value="ECO:0007669"/>
    <property type="project" value="UniProtKB-KW"/>
</dbReference>
<dbReference type="GO" id="GO:0015648">
    <property type="term" value="F:lipid-linked peptidoglycan transporter activity"/>
    <property type="evidence" value="ECO:0007669"/>
    <property type="project" value="TreeGrafter"/>
</dbReference>
<dbReference type="GO" id="GO:0008955">
    <property type="term" value="F:peptidoglycan glycosyltransferase activity"/>
    <property type="evidence" value="ECO:0007669"/>
    <property type="project" value="UniProtKB-UniRule"/>
</dbReference>
<feature type="transmembrane region" description="Helical" evidence="6">
    <location>
        <begin position="53"/>
        <end position="69"/>
    </location>
</feature>
<name>A0A2P6MA20_9GAMM</name>
<feature type="transmembrane region" description="Helical" evidence="6">
    <location>
        <begin position="164"/>
        <end position="183"/>
    </location>
</feature>
<dbReference type="GO" id="GO:0051301">
    <property type="term" value="P:cell division"/>
    <property type="evidence" value="ECO:0007669"/>
    <property type="project" value="InterPro"/>
</dbReference>
<evidence type="ECO:0000256" key="6">
    <source>
        <dbReference type="HAMAP-Rule" id="MF_02079"/>
    </source>
</evidence>
<sequence length="369" mass="39446">MNPLLRWTREIAARLFEKVDLPLLLALLALMLVSLVVLASASGENARLVMSQGARFGIGLVALLALSRVTPGKLRLWTPLAFAGSLVLLGLVFVFGSGRSANLWLNLGVFYLQPGELLKLTVPMMLAWYLHSVPLPPGWRVLAVCAGIIGLPVAMIILQPDLGTGMLVAASGVFAVFLAGIAWWRIGLFGALGLAALPIGWHFLMPYQRDRILTFLNPESDPLGAGWNIIQSKIAIGSGGLTGKGWGQGSQSHLDFLPEHTTDFVFSVLSEEWGWAGVVTVLALYLFIIGRCLWIATQARDGYARLLAGTVAMTFSVYVLVNGGMVAGLLPVVGVPMPLLSFGGTSAVSLLVGFGMVMSVHAHRKFMAS</sequence>
<keyword evidence="2 6" id="KW-0812">Transmembrane</keyword>
<feature type="transmembrane region" description="Helical" evidence="6">
    <location>
        <begin position="108"/>
        <end position="129"/>
    </location>
</feature>
<evidence type="ECO:0000256" key="2">
    <source>
        <dbReference type="ARBA" id="ARBA00022692"/>
    </source>
</evidence>
<comment type="caution">
    <text evidence="7">The sequence shown here is derived from an EMBL/GenBank/DDBJ whole genome shotgun (WGS) entry which is preliminary data.</text>
</comment>
<keyword evidence="6" id="KW-1003">Cell membrane</keyword>
<keyword evidence="5 6" id="KW-0472">Membrane</keyword>
<evidence type="ECO:0000256" key="4">
    <source>
        <dbReference type="ARBA" id="ARBA00022989"/>
    </source>
</evidence>
<evidence type="ECO:0000256" key="3">
    <source>
        <dbReference type="ARBA" id="ARBA00022960"/>
    </source>
</evidence>
<feature type="transmembrane region" description="Helical" evidence="6">
    <location>
        <begin position="188"/>
        <end position="207"/>
    </location>
</feature>
<keyword evidence="6" id="KW-0961">Cell wall biogenesis/degradation</keyword>
<dbReference type="EC" id="2.4.99.28" evidence="6"/>
<protein>
    <recommendedName>
        <fullName evidence="6">Peptidoglycan glycosyltransferase MrdB</fullName>
        <shortName evidence="6">PGT</shortName>
        <ecNumber evidence="6">2.4.99.28</ecNumber>
    </recommendedName>
    <alternativeName>
        <fullName evidence="6">Cell elongation protein RodA</fullName>
    </alternativeName>
    <alternativeName>
        <fullName evidence="6">Cell wall polymerase</fullName>
    </alternativeName>
    <alternativeName>
        <fullName evidence="6">Peptidoglycan polymerase</fullName>
        <shortName evidence="6">PG polymerase</shortName>
    </alternativeName>
</protein>
<keyword evidence="3 6" id="KW-0133">Cell shape</keyword>
<gene>
    <name evidence="6" type="primary">mrdB</name>
    <name evidence="6" type="synonym">rodA</name>
    <name evidence="7" type="ORF">C6N40_04195</name>
</gene>
<dbReference type="InterPro" id="IPR011923">
    <property type="entry name" value="RodA/MrdB"/>
</dbReference>
<dbReference type="Pfam" id="PF01098">
    <property type="entry name" value="FTSW_RODA_SPOVE"/>
    <property type="match status" value="1"/>
</dbReference>
<keyword evidence="6" id="KW-0808">Transferase</keyword>
<evidence type="ECO:0000313" key="8">
    <source>
        <dbReference type="Proteomes" id="UP000241736"/>
    </source>
</evidence>
<feature type="transmembrane region" description="Helical" evidence="6">
    <location>
        <begin position="273"/>
        <end position="294"/>
    </location>
</feature>
<dbReference type="PANTHER" id="PTHR30474:SF1">
    <property type="entry name" value="PEPTIDOGLYCAN GLYCOSYLTRANSFERASE MRDB"/>
    <property type="match status" value="1"/>
</dbReference>
<keyword evidence="6" id="KW-0997">Cell inner membrane</keyword>
<feature type="transmembrane region" description="Helical" evidence="6">
    <location>
        <begin position="306"/>
        <end position="333"/>
    </location>
</feature>
<feature type="transmembrane region" description="Helical" evidence="6">
    <location>
        <begin position="141"/>
        <end position="158"/>
    </location>
</feature>
<keyword evidence="6" id="KW-0328">Glycosyltransferase</keyword>
<dbReference type="GO" id="GO:0005886">
    <property type="term" value="C:plasma membrane"/>
    <property type="evidence" value="ECO:0007669"/>
    <property type="project" value="UniProtKB-SubCell"/>
</dbReference>
<dbReference type="GO" id="GO:0008360">
    <property type="term" value="P:regulation of cell shape"/>
    <property type="evidence" value="ECO:0007669"/>
    <property type="project" value="UniProtKB-KW"/>
</dbReference>
<accession>A0A2P6MA20</accession>
<feature type="transmembrane region" description="Helical" evidence="6">
    <location>
        <begin position="76"/>
        <end position="96"/>
    </location>
</feature>
<proteinExistence type="inferred from homology"/>
<comment type="function">
    <text evidence="6">Peptidoglycan polymerase that is essential for cell wall elongation.</text>
</comment>
<evidence type="ECO:0000256" key="1">
    <source>
        <dbReference type="ARBA" id="ARBA00004141"/>
    </source>
</evidence>
<dbReference type="GO" id="GO:0009252">
    <property type="term" value="P:peptidoglycan biosynthetic process"/>
    <property type="evidence" value="ECO:0007669"/>
    <property type="project" value="UniProtKB-UniRule"/>
</dbReference>
<dbReference type="HAMAP" id="MF_02079">
    <property type="entry name" value="PGT_RodA"/>
    <property type="match status" value="1"/>
</dbReference>
<comment type="catalytic activity">
    <reaction evidence="6">
        <text>[GlcNAc-(1-&gt;4)-Mur2Ac(oyl-L-Ala-gamma-D-Glu-L-Lys-D-Ala-D-Ala)](n)-di-trans,octa-cis-undecaprenyl diphosphate + beta-D-GlcNAc-(1-&gt;4)-Mur2Ac(oyl-L-Ala-gamma-D-Glu-L-Lys-D-Ala-D-Ala)-di-trans,octa-cis-undecaprenyl diphosphate = [GlcNAc-(1-&gt;4)-Mur2Ac(oyl-L-Ala-gamma-D-Glu-L-Lys-D-Ala-D-Ala)](n+1)-di-trans,octa-cis-undecaprenyl diphosphate + di-trans,octa-cis-undecaprenyl diphosphate + H(+)</text>
        <dbReference type="Rhea" id="RHEA:23708"/>
        <dbReference type="Rhea" id="RHEA-COMP:9602"/>
        <dbReference type="Rhea" id="RHEA-COMP:9603"/>
        <dbReference type="ChEBI" id="CHEBI:15378"/>
        <dbReference type="ChEBI" id="CHEBI:58405"/>
        <dbReference type="ChEBI" id="CHEBI:60033"/>
        <dbReference type="ChEBI" id="CHEBI:78435"/>
        <dbReference type="EC" id="2.4.99.28"/>
    </reaction>
</comment>
<dbReference type="NCBIfam" id="TIGR02210">
    <property type="entry name" value="rodA_shape"/>
    <property type="match status" value="1"/>
</dbReference>
<keyword evidence="8" id="KW-1185">Reference proteome</keyword>
<dbReference type="GO" id="GO:0032153">
    <property type="term" value="C:cell division site"/>
    <property type="evidence" value="ECO:0007669"/>
    <property type="project" value="TreeGrafter"/>
</dbReference>
<comment type="similarity">
    <text evidence="6">Belongs to the SEDS family. MrdB/RodA subfamily.</text>
</comment>
<comment type="pathway">
    <text evidence="6">Cell wall biogenesis; peptidoglycan biosynthesis.</text>
</comment>